<evidence type="ECO:0000256" key="6">
    <source>
        <dbReference type="ARBA" id="ARBA00023136"/>
    </source>
</evidence>
<dbReference type="PANTHER" id="PTHR24248:SF125">
    <property type="entry name" value="DOPAMINE D2-LIKE RECEPTOR"/>
    <property type="match status" value="1"/>
</dbReference>
<keyword evidence="13" id="KW-1185">Reference proteome</keyword>
<keyword evidence="7" id="KW-1015">Disulfide bond</keyword>
<evidence type="ECO:0000256" key="9">
    <source>
        <dbReference type="ARBA" id="ARBA00023224"/>
    </source>
</evidence>
<feature type="non-terminal residue" evidence="12">
    <location>
        <position position="80"/>
    </location>
</feature>
<evidence type="ECO:0000256" key="5">
    <source>
        <dbReference type="ARBA" id="ARBA00023040"/>
    </source>
</evidence>
<dbReference type="InterPro" id="IPR017452">
    <property type="entry name" value="GPCR_Rhodpsn_7TM"/>
</dbReference>
<keyword evidence="9" id="KW-0807">Transducer</keyword>
<feature type="transmembrane region" description="Helical" evidence="10">
    <location>
        <begin position="21"/>
        <end position="43"/>
    </location>
</feature>
<dbReference type="Proteomes" id="UP000311919">
    <property type="component" value="Unassembled WGS sequence"/>
</dbReference>
<evidence type="ECO:0000313" key="12">
    <source>
        <dbReference type="EMBL" id="TNN14598.1"/>
    </source>
</evidence>
<keyword evidence="6 10" id="KW-0472">Membrane</keyword>
<keyword evidence="4 10" id="KW-1133">Transmembrane helix</keyword>
<evidence type="ECO:0000256" key="2">
    <source>
        <dbReference type="ARBA" id="ARBA00022475"/>
    </source>
</evidence>
<dbReference type="GO" id="GO:0004930">
    <property type="term" value="F:G protein-coupled receptor activity"/>
    <property type="evidence" value="ECO:0007669"/>
    <property type="project" value="UniProtKB-KW"/>
</dbReference>
<gene>
    <name evidence="12" type="ORF">EWB00_002059</name>
</gene>
<keyword evidence="8 12" id="KW-0675">Receptor</keyword>
<keyword evidence="5" id="KW-0297">G-protein coupled receptor</keyword>
<dbReference type="AlphaFoldDB" id="A0A4Z2DDW9"/>
<keyword evidence="3 10" id="KW-0812">Transmembrane</keyword>
<dbReference type="OrthoDB" id="10010417at2759"/>
<feature type="non-terminal residue" evidence="12">
    <location>
        <position position="1"/>
    </location>
</feature>
<dbReference type="EMBL" id="SKCS01000170">
    <property type="protein sequence ID" value="TNN14598.1"/>
    <property type="molecule type" value="Genomic_DNA"/>
</dbReference>
<evidence type="ECO:0000256" key="10">
    <source>
        <dbReference type="SAM" id="Phobius"/>
    </source>
</evidence>
<comment type="caution">
    <text evidence="12">The sequence shown here is derived from an EMBL/GenBank/DDBJ whole genome shotgun (WGS) entry which is preliminary data.</text>
</comment>
<dbReference type="GO" id="GO:0001591">
    <property type="term" value="F:dopamine neurotransmitter receptor activity, coupled via Gi/Go"/>
    <property type="evidence" value="ECO:0007669"/>
    <property type="project" value="TreeGrafter"/>
</dbReference>
<dbReference type="SUPFAM" id="SSF81321">
    <property type="entry name" value="Family A G protein-coupled receptor-like"/>
    <property type="match status" value="1"/>
</dbReference>
<dbReference type="GO" id="GO:0045202">
    <property type="term" value="C:synapse"/>
    <property type="evidence" value="ECO:0007669"/>
    <property type="project" value="GOC"/>
</dbReference>
<reference evidence="12 13" key="1">
    <citation type="submission" date="2019-03" db="EMBL/GenBank/DDBJ databases">
        <title>An improved genome assembly of the fluke Schistosoma japonicum.</title>
        <authorList>
            <person name="Hu W."/>
            <person name="Luo F."/>
            <person name="Yin M."/>
            <person name="Mo X."/>
            <person name="Sun C."/>
            <person name="Wu Q."/>
            <person name="Zhu B."/>
            <person name="Xiang M."/>
            <person name="Wang J."/>
            <person name="Wang Y."/>
            <person name="Zhang T."/>
            <person name="Xu B."/>
            <person name="Zheng H."/>
            <person name="Feng Z."/>
        </authorList>
    </citation>
    <scope>NUCLEOTIDE SEQUENCE [LARGE SCALE GENOMIC DNA]</scope>
    <source>
        <strain evidence="12">HuSjv2</strain>
        <tissue evidence="12">Worms</tissue>
    </source>
</reference>
<evidence type="ECO:0000259" key="11">
    <source>
        <dbReference type="PROSITE" id="PS50262"/>
    </source>
</evidence>
<name>A0A4Z2DDW9_SCHJA</name>
<dbReference type="Gene3D" id="1.20.1070.10">
    <property type="entry name" value="Rhodopsin 7-helix transmembrane proteins"/>
    <property type="match status" value="1"/>
</dbReference>
<dbReference type="InterPro" id="IPR000276">
    <property type="entry name" value="GPCR_Rhodpsn"/>
</dbReference>
<dbReference type="STRING" id="6182.A0A4Z2DDW9"/>
<evidence type="ECO:0000313" key="13">
    <source>
        <dbReference type="Proteomes" id="UP000311919"/>
    </source>
</evidence>
<evidence type="ECO:0000256" key="1">
    <source>
        <dbReference type="ARBA" id="ARBA00004651"/>
    </source>
</evidence>
<dbReference type="PANTHER" id="PTHR24248">
    <property type="entry name" value="ADRENERGIC RECEPTOR-RELATED G-PROTEIN COUPLED RECEPTOR"/>
    <property type="match status" value="1"/>
</dbReference>
<evidence type="ECO:0000256" key="8">
    <source>
        <dbReference type="ARBA" id="ARBA00023170"/>
    </source>
</evidence>
<sequence length="80" mass="9020">YLAVTKPIVYAKHNNMRRVQISIALVWIVSFLIAVPLVCGLNVNRYNDPTICQSFNALYIICSSLGSFYLPAIILIVVYQ</sequence>
<proteinExistence type="predicted"/>
<accession>A0A4Z2DDW9</accession>
<dbReference type="GO" id="GO:0005886">
    <property type="term" value="C:plasma membrane"/>
    <property type="evidence" value="ECO:0007669"/>
    <property type="project" value="UniProtKB-SubCell"/>
</dbReference>
<dbReference type="Pfam" id="PF00001">
    <property type="entry name" value="7tm_1"/>
    <property type="match status" value="1"/>
</dbReference>
<evidence type="ECO:0000256" key="4">
    <source>
        <dbReference type="ARBA" id="ARBA00022989"/>
    </source>
</evidence>
<organism evidence="12 13">
    <name type="scientific">Schistosoma japonicum</name>
    <name type="common">Blood fluke</name>
    <dbReference type="NCBI Taxonomy" id="6182"/>
    <lineage>
        <taxon>Eukaryota</taxon>
        <taxon>Metazoa</taxon>
        <taxon>Spiralia</taxon>
        <taxon>Lophotrochozoa</taxon>
        <taxon>Platyhelminthes</taxon>
        <taxon>Trematoda</taxon>
        <taxon>Digenea</taxon>
        <taxon>Strigeidida</taxon>
        <taxon>Schistosomatoidea</taxon>
        <taxon>Schistosomatidae</taxon>
        <taxon>Schistosoma</taxon>
    </lineage>
</organism>
<comment type="subcellular location">
    <subcellularLocation>
        <location evidence="1">Cell membrane</location>
        <topology evidence="1">Multi-pass membrane protein</topology>
    </subcellularLocation>
</comment>
<evidence type="ECO:0000256" key="7">
    <source>
        <dbReference type="ARBA" id="ARBA00023157"/>
    </source>
</evidence>
<feature type="domain" description="G-protein coupled receptors family 1 profile" evidence="11">
    <location>
        <begin position="1"/>
        <end position="80"/>
    </location>
</feature>
<feature type="transmembrane region" description="Helical" evidence="10">
    <location>
        <begin position="55"/>
        <end position="79"/>
    </location>
</feature>
<protein>
    <submittedName>
        <fullName evidence="12">Dopamine D2-like receptor</fullName>
    </submittedName>
</protein>
<dbReference type="PROSITE" id="PS50262">
    <property type="entry name" value="G_PROTEIN_RECEP_F1_2"/>
    <property type="match status" value="1"/>
</dbReference>
<dbReference type="PRINTS" id="PR00237">
    <property type="entry name" value="GPCRRHODOPSN"/>
</dbReference>
<keyword evidence="2" id="KW-1003">Cell membrane</keyword>
<evidence type="ECO:0000256" key="3">
    <source>
        <dbReference type="ARBA" id="ARBA00022692"/>
    </source>
</evidence>